<feature type="transmembrane region" description="Helical" evidence="9">
    <location>
        <begin position="176"/>
        <end position="201"/>
    </location>
</feature>
<evidence type="ECO:0000256" key="3">
    <source>
        <dbReference type="ARBA" id="ARBA00022475"/>
    </source>
</evidence>
<dbReference type="EMBL" id="SMBP01000025">
    <property type="protein sequence ID" value="TCU53873.1"/>
    <property type="molecule type" value="Genomic_DNA"/>
</dbReference>
<dbReference type="GO" id="GO:0009401">
    <property type="term" value="P:phosphoenolpyruvate-dependent sugar phosphotransferase system"/>
    <property type="evidence" value="ECO:0007669"/>
    <property type="project" value="UniProtKB-KW"/>
</dbReference>
<keyword evidence="3" id="KW-1003">Cell membrane</keyword>
<dbReference type="PROSITE" id="PS51106">
    <property type="entry name" value="PTS_EIIC_TYPE_4"/>
    <property type="match status" value="1"/>
</dbReference>
<protein>
    <submittedName>
        <fullName evidence="10">D-glucosaminate-specific PTS system IIC component</fullName>
    </submittedName>
</protein>
<comment type="caution">
    <text evidence="10">The sequence shown here is derived from an EMBL/GenBank/DDBJ whole genome shotgun (WGS) entry which is preliminary data.</text>
</comment>
<keyword evidence="5" id="KW-0598">Phosphotransferase system</keyword>
<feature type="transmembrane region" description="Helical" evidence="9">
    <location>
        <begin position="213"/>
        <end position="243"/>
    </location>
</feature>
<dbReference type="PANTHER" id="PTHR32502">
    <property type="entry name" value="N-ACETYLGALACTOSAMINE PERMEASE II COMPONENT-RELATED"/>
    <property type="match status" value="1"/>
</dbReference>
<proteinExistence type="predicted"/>
<keyword evidence="11" id="KW-1185">Reference proteome</keyword>
<keyword evidence="2" id="KW-0813">Transport</keyword>
<reference evidence="10 11" key="1">
    <citation type="submission" date="2019-03" db="EMBL/GenBank/DDBJ databases">
        <title>Genomic Encyclopedia of Type Strains, Phase IV (KMG-IV): sequencing the most valuable type-strain genomes for metagenomic binning, comparative biology and taxonomic classification.</title>
        <authorList>
            <person name="Goeker M."/>
        </authorList>
    </citation>
    <scope>NUCLEOTIDE SEQUENCE [LARGE SCALE GENOMIC DNA]</scope>
    <source>
        <strain evidence="10 11">DSM 29481</strain>
    </source>
</reference>
<dbReference type="AlphaFoldDB" id="A0A4R3SYD7"/>
<keyword evidence="6 9" id="KW-0812">Transmembrane</keyword>
<keyword evidence="7 9" id="KW-1133">Transmembrane helix</keyword>
<sequence length="250" mass="26508">MDTGLLLVAAFCGIWQFVSTTDFGYTLSDTLGQPVLVGALLGIITGQIEQGLLIGGSLELMYLGIIYPGGTVPACASSAALVAIPIALRTGLDAHAATVLAVPFGILGSVLWNIKYSINSTFTIRAEKSVEKKDFNAVTRNASVYPMILTFVLTAVPIFLANILAPTLVESMINAIPAWAMHGIEVAGGVLPAIGFALAVYTIGKKEFLPFFVIGYFIVIYFEVATMGVAIFGTCIALLYLFLKNKESEA</sequence>
<evidence type="ECO:0000256" key="6">
    <source>
        <dbReference type="ARBA" id="ARBA00022692"/>
    </source>
</evidence>
<feature type="transmembrane region" description="Helical" evidence="9">
    <location>
        <begin position="142"/>
        <end position="164"/>
    </location>
</feature>
<dbReference type="PANTHER" id="PTHR32502:SF8">
    <property type="entry name" value="N-ACETYLGALACTOSAMINE PERMEASE IIC COMPONENT 1"/>
    <property type="match status" value="1"/>
</dbReference>
<name>A0A4R3SYD7_9FIRM</name>
<evidence type="ECO:0000256" key="9">
    <source>
        <dbReference type="SAM" id="Phobius"/>
    </source>
</evidence>
<keyword evidence="4" id="KW-0762">Sugar transport</keyword>
<comment type="subcellular location">
    <subcellularLocation>
        <location evidence="1">Cell membrane</location>
        <topology evidence="1">Multi-pass membrane protein</topology>
    </subcellularLocation>
</comment>
<evidence type="ECO:0000256" key="2">
    <source>
        <dbReference type="ARBA" id="ARBA00022448"/>
    </source>
</evidence>
<dbReference type="RefSeq" id="WP_008977776.1">
    <property type="nucleotide sequence ID" value="NZ_DBGDHU010000004.1"/>
</dbReference>
<keyword evidence="8 9" id="KW-0472">Membrane</keyword>
<dbReference type="GO" id="GO:0005886">
    <property type="term" value="C:plasma membrane"/>
    <property type="evidence" value="ECO:0007669"/>
    <property type="project" value="UniProtKB-SubCell"/>
</dbReference>
<organism evidence="10 11">
    <name type="scientific">Longicatena caecimuris</name>
    <dbReference type="NCBI Taxonomy" id="1796635"/>
    <lineage>
        <taxon>Bacteria</taxon>
        <taxon>Bacillati</taxon>
        <taxon>Bacillota</taxon>
        <taxon>Erysipelotrichia</taxon>
        <taxon>Erysipelotrichales</taxon>
        <taxon>Erysipelotrichaceae</taxon>
        <taxon>Longicatena</taxon>
    </lineage>
</organism>
<feature type="transmembrane region" description="Helical" evidence="9">
    <location>
        <begin position="30"/>
        <end position="48"/>
    </location>
</feature>
<evidence type="ECO:0000313" key="11">
    <source>
        <dbReference type="Proteomes" id="UP000295773"/>
    </source>
</evidence>
<dbReference type="Pfam" id="PF03609">
    <property type="entry name" value="EII-Sor"/>
    <property type="match status" value="1"/>
</dbReference>
<feature type="transmembrane region" description="Helical" evidence="9">
    <location>
        <begin position="94"/>
        <end position="114"/>
    </location>
</feature>
<dbReference type="InterPro" id="IPR050303">
    <property type="entry name" value="GatZ_KbaZ_carbometab"/>
</dbReference>
<evidence type="ECO:0000256" key="8">
    <source>
        <dbReference type="ARBA" id="ARBA00023136"/>
    </source>
</evidence>
<dbReference type="InterPro" id="IPR004700">
    <property type="entry name" value="PTS_IIC_man"/>
</dbReference>
<accession>A0A4R3SYD7</accession>
<evidence type="ECO:0000256" key="7">
    <source>
        <dbReference type="ARBA" id="ARBA00022989"/>
    </source>
</evidence>
<evidence type="ECO:0000256" key="4">
    <source>
        <dbReference type="ARBA" id="ARBA00022597"/>
    </source>
</evidence>
<evidence type="ECO:0000256" key="5">
    <source>
        <dbReference type="ARBA" id="ARBA00022683"/>
    </source>
</evidence>
<gene>
    <name evidence="10" type="ORF">EDD61_12538</name>
</gene>
<evidence type="ECO:0000256" key="1">
    <source>
        <dbReference type="ARBA" id="ARBA00004651"/>
    </source>
</evidence>
<feature type="transmembrane region" description="Helical" evidence="9">
    <location>
        <begin position="60"/>
        <end position="88"/>
    </location>
</feature>
<dbReference type="Proteomes" id="UP000295773">
    <property type="component" value="Unassembled WGS sequence"/>
</dbReference>
<evidence type="ECO:0000313" key="10">
    <source>
        <dbReference type="EMBL" id="TCU53873.1"/>
    </source>
</evidence>